<dbReference type="Proteomes" id="UP000238081">
    <property type="component" value="Unassembled WGS sequence"/>
</dbReference>
<organism evidence="1 2">
    <name type="scientific">Clostridium butyricum</name>
    <dbReference type="NCBI Taxonomy" id="1492"/>
    <lineage>
        <taxon>Bacteria</taxon>
        <taxon>Bacillati</taxon>
        <taxon>Bacillota</taxon>
        <taxon>Clostridia</taxon>
        <taxon>Eubacteriales</taxon>
        <taxon>Clostridiaceae</taxon>
        <taxon>Clostridium</taxon>
    </lineage>
</organism>
<dbReference type="AlphaFoldDB" id="A0A2S7FC62"/>
<evidence type="ECO:0008006" key="3">
    <source>
        <dbReference type="Google" id="ProtNLM"/>
    </source>
</evidence>
<evidence type="ECO:0000313" key="1">
    <source>
        <dbReference type="EMBL" id="PPV15441.1"/>
    </source>
</evidence>
<name>A0A2S7FC62_CLOBU</name>
<gene>
    <name evidence="1" type="ORF">AWN73_11730</name>
</gene>
<dbReference type="RefSeq" id="WP_043662667.1">
    <property type="nucleotide sequence ID" value="NZ_JSEG01000004.1"/>
</dbReference>
<sequence>MINKKISKIIGPAAGIMVFMMSIGIMPVQAYAAETQSIQNEASLSKSGNVNYEIDQNGVKLTITDIIGTRNKIKINATITREDGFDENINSHRSIELNMHKEKEESNGGGSSWSYPNKNTIEISSEEKSENGFSEKGNIRADLVIGEYDFNGSLVIPVDFTESFKQYMKADLDVNIEKNNKVLGFESDAIGTSIIVSRPVEDIRHGSYYSIMEPCFIIKVGNKMYRTDYIGGRNYSEDDETYTCNFESEKLTYNDIKDADSISIIPVKCTMTYDEIEEKYNDSSLYEKLSKEAVTENNVKYNKEVEFTDGTKGEIKVERSNNKIRVYCSSDSDIKSFMLAESINSIFTDGSDDYRNSVYEDDKVICKDENAENQYIAEFEDSHPEMMLETNIDTIMLNSDKFDIGDEIKIK</sequence>
<reference evidence="1 2" key="1">
    <citation type="submission" date="2016-01" db="EMBL/GenBank/DDBJ databases">
        <title>Characterization of the Clostridium difficile lineages that are prevalent in Hong Kong and China.</title>
        <authorList>
            <person name="Kwok J.S.-L."/>
            <person name="Lam W.-Y."/>
            <person name="Ip M."/>
            <person name="Chan T.-F."/>
            <person name="Hawkey P.M."/>
            <person name="Tsui S.K.-W."/>
        </authorList>
    </citation>
    <scope>NUCLEOTIDE SEQUENCE [LARGE SCALE GENOMIC DNA]</scope>
    <source>
        <strain evidence="1 2">300064</strain>
    </source>
</reference>
<evidence type="ECO:0000313" key="2">
    <source>
        <dbReference type="Proteomes" id="UP000238081"/>
    </source>
</evidence>
<accession>A0A2S7FC62</accession>
<proteinExistence type="predicted"/>
<protein>
    <recommendedName>
        <fullName evidence="3">DUF4179 domain-containing protein</fullName>
    </recommendedName>
</protein>
<dbReference type="EMBL" id="LRDH01000099">
    <property type="protein sequence ID" value="PPV15441.1"/>
    <property type="molecule type" value="Genomic_DNA"/>
</dbReference>
<comment type="caution">
    <text evidence="1">The sequence shown here is derived from an EMBL/GenBank/DDBJ whole genome shotgun (WGS) entry which is preliminary data.</text>
</comment>